<evidence type="ECO:0000256" key="1">
    <source>
        <dbReference type="SAM" id="MobiDB-lite"/>
    </source>
</evidence>
<dbReference type="Proteomes" id="UP000630718">
    <property type="component" value="Unassembled WGS sequence"/>
</dbReference>
<protein>
    <recommendedName>
        <fullName evidence="5">SH3 domain-containing protein</fullName>
    </recommendedName>
</protein>
<feature type="chain" id="PRO_5037687191" description="SH3 domain-containing protein" evidence="2">
    <location>
        <begin position="36"/>
        <end position="143"/>
    </location>
</feature>
<dbReference type="EMBL" id="BNBI01000002">
    <property type="protein sequence ID" value="GHE89524.1"/>
    <property type="molecule type" value="Genomic_DNA"/>
</dbReference>
<dbReference type="RefSeq" id="WP_229910211.1">
    <property type="nucleotide sequence ID" value="NZ_BNBI01000002.1"/>
</dbReference>
<dbReference type="AlphaFoldDB" id="A0A919A7P0"/>
<proteinExistence type="predicted"/>
<reference evidence="3" key="2">
    <citation type="submission" date="2020-09" db="EMBL/GenBank/DDBJ databases">
        <authorList>
            <person name="Sun Q."/>
            <person name="Ohkuma M."/>
        </authorList>
    </citation>
    <scope>NUCLEOTIDE SEQUENCE</scope>
    <source>
        <strain evidence="3">JCM 4477</strain>
    </source>
</reference>
<evidence type="ECO:0008006" key="5">
    <source>
        <dbReference type="Google" id="ProtNLM"/>
    </source>
</evidence>
<evidence type="ECO:0000313" key="3">
    <source>
        <dbReference type="EMBL" id="GHE89524.1"/>
    </source>
</evidence>
<keyword evidence="2" id="KW-0732">Signal</keyword>
<evidence type="ECO:0000313" key="4">
    <source>
        <dbReference type="Proteomes" id="UP000630718"/>
    </source>
</evidence>
<reference evidence="3" key="1">
    <citation type="journal article" date="2014" name="Int. J. Syst. Evol. Microbiol.">
        <title>Complete genome sequence of Corynebacterium casei LMG S-19264T (=DSM 44701T), isolated from a smear-ripened cheese.</title>
        <authorList>
            <consortium name="US DOE Joint Genome Institute (JGI-PGF)"/>
            <person name="Walter F."/>
            <person name="Albersmeier A."/>
            <person name="Kalinowski J."/>
            <person name="Ruckert C."/>
        </authorList>
    </citation>
    <scope>NUCLEOTIDE SEQUENCE</scope>
    <source>
        <strain evidence="3">JCM 4477</strain>
    </source>
</reference>
<sequence>MRINPVLRGSPVPRALAAALLTAGALGATAGTATAGEPSVRAESRGGTVPGTVASPTPLAVREAPTSHAAAVQRLAPGAEDRVLCAVRGQSVNGNPYWYWLVGAQGWASAAFVDTHGRWVDHCADPCPEWKDGHWTNWDGVVG</sequence>
<feature type="signal peptide" evidence="2">
    <location>
        <begin position="1"/>
        <end position="35"/>
    </location>
</feature>
<name>A0A919A7P0_9ACTN</name>
<feature type="region of interest" description="Disordered" evidence="1">
    <location>
        <begin position="31"/>
        <end position="57"/>
    </location>
</feature>
<comment type="caution">
    <text evidence="3">The sequence shown here is derived from an EMBL/GenBank/DDBJ whole genome shotgun (WGS) entry which is preliminary data.</text>
</comment>
<keyword evidence="4" id="KW-1185">Reference proteome</keyword>
<evidence type="ECO:0000256" key="2">
    <source>
        <dbReference type="SAM" id="SignalP"/>
    </source>
</evidence>
<accession>A0A919A7P0</accession>
<organism evidence="3 4">
    <name type="scientific">Streptomyces fumanus</name>
    <dbReference type="NCBI Taxonomy" id="67302"/>
    <lineage>
        <taxon>Bacteria</taxon>
        <taxon>Bacillati</taxon>
        <taxon>Actinomycetota</taxon>
        <taxon>Actinomycetes</taxon>
        <taxon>Kitasatosporales</taxon>
        <taxon>Streptomycetaceae</taxon>
        <taxon>Streptomyces</taxon>
    </lineage>
</organism>
<gene>
    <name evidence="3" type="ORF">GCM10018772_11660</name>
</gene>